<evidence type="ECO:0000256" key="4">
    <source>
        <dbReference type="ARBA" id="ARBA00005988"/>
    </source>
</evidence>
<feature type="domain" description="Peptidase M14" evidence="17">
    <location>
        <begin position="268"/>
        <end position="587"/>
    </location>
</feature>
<evidence type="ECO:0000256" key="3">
    <source>
        <dbReference type="ARBA" id="ARBA00004613"/>
    </source>
</evidence>
<proteinExistence type="inferred from homology"/>
<evidence type="ECO:0000256" key="2">
    <source>
        <dbReference type="ARBA" id="ARBA00004116"/>
    </source>
</evidence>
<sequence>MEVAEQGVQAARTPPPPPPPPSLEAAFSPQHPSVIPYHHTDADADADTDAHLHPRPLRVIALHAGRRLSRAQPRNTMKAKAAALAVSSIALLLLSPPAAAAGIGSYHGHPSPHSESRHARLFPLLTKLRDGTVEFFFGRHPTKAAKPAAVVPGSVRAKYTDELVLRFNVSTTDEEAALADAAARLFLDVWAFTRDYVDIRLHADEVGPLLGLLPTALQSSHSTLIPDLASAVYRSLSSSVDRAATEADGLLWAPAAPLHSGDNLFFQDYQPLPVVVRWMRLLEAMFPSYVKYTVIGKSFEGREIPALRVGLPAAPDAKEPRKTIVVTGGLHAREWISTSTVNYLAWSFITSFGKERMITKLLEHYDIVFVPAVNPDGVEYTWQVDRLWRKSRQETSIRFCRGLDLDHAFGYEWDGSQAQNDPCSESYGGEQPFQAVEAIQLATWARNETLNNVQFVGLLDLHSYSQQVLFPYSFSCAIDPPNLENLQEVATGISKAIRISNGESYSVTSACEGAVAADESQRDKFRQRVESGGGSAIDWFYHEMRAHFSYQIKLRDTGSYGFLLPKEQIIPTGEEMFNAMKYFGDYLLGNNGIERFDGHEADSGVHFSTSDRGDDSMSNHELRRRRARR</sequence>
<dbReference type="Pfam" id="PF00246">
    <property type="entry name" value="Peptidase_M14"/>
    <property type="match status" value="1"/>
</dbReference>
<dbReference type="GO" id="GO:0005576">
    <property type="term" value="C:extracellular region"/>
    <property type="evidence" value="ECO:0007669"/>
    <property type="project" value="UniProtKB-SubCell"/>
</dbReference>
<dbReference type="GO" id="GO:0004181">
    <property type="term" value="F:metallocarboxypeptidase activity"/>
    <property type="evidence" value="ECO:0007669"/>
    <property type="project" value="InterPro"/>
</dbReference>
<accession>A0A2U3E8V8</accession>
<evidence type="ECO:0000256" key="1">
    <source>
        <dbReference type="ARBA" id="ARBA00001947"/>
    </source>
</evidence>
<dbReference type="PROSITE" id="PS52035">
    <property type="entry name" value="PEPTIDASE_M14"/>
    <property type="match status" value="1"/>
</dbReference>
<keyword evidence="5" id="KW-0964">Secreted</keyword>
<comment type="cofactor">
    <cofactor evidence="1">
        <name>Zn(2+)</name>
        <dbReference type="ChEBI" id="CHEBI:29105"/>
    </cofactor>
</comment>
<evidence type="ECO:0000256" key="13">
    <source>
        <dbReference type="ARBA" id="ARBA00026187"/>
    </source>
</evidence>
<keyword evidence="10" id="KW-1015">Disulfide bond</keyword>
<dbReference type="GO" id="GO:0008270">
    <property type="term" value="F:zinc ion binding"/>
    <property type="evidence" value="ECO:0007669"/>
    <property type="project" value="InterPro"/>
</dbReference>
<keyword evidence="18" id="KW-0378">Hydrolase</keyword>
<feature type="region of interest" description="Disordered" evidence="16">
    <location>
        <begin position="604"/>
        <end position="629"/>
    </location>
</feature>
<reference evidence="18 19" key="1">
    <citation type="journal article" date="2016" name="Front. Microbiol.">
        <title>Genome and transcriptome sequences reveal the specific parasitism of the nematophagous Purpureocillium lilacinum 36-1.</title>
        <authorList>
            <person name="Xie J."/>
            <person name="Li S."/>
            <person name="Mo C."/>
            <person name="Xiao X."/>
            <person name="Peng D."/>
            <person name="Wang G."/>
            <person name="Xiao Y."/>
        </authorList>
    </citation>
    <scope>NUCLEOTIDE SEQUENCE [LARGE SCALE GENOMIC DNA]</scope>
    <source>
        <strain evidence="18 19">36-1</strain>
    </source>
</reference>
<keyword evidence="8" id="KW-0732">Signal</keyword>
<keyword evidence="6" id="KW-0926">Vacuole</keyword>
<dbReference type="GO" id="GO:0005773">
    <property type="term" value="C:vacuole"/>
    <property type="evidence" value="ECO:0007669"/>
    <property type="project" value="UniProtKB-SubCell"/>
</dbReference>
<dbReference type="InterPro" id="IPR057246">
    <property type="entry name" value="CARBOXYPEPT_ZN_1"/>
</dbReference>
<keyword evidence="18" id="KW-0645">Protease</keyword>
<dbReference type="PRINTS" id="PR00765">
    <property type="entry name" value="CRBOXYPTASEA"/>
</dbReference>
<dbReference type="PANTHER" id="PTHR11705:SF147">
    <property type="entry name" value="INACTIVE METALLOCARBOXYPEPTIDASE ECM14"/>
    <property type="match status" value="1"/>
</dbReference>
<evidence type="ECO:0000256" key="14">
    <source>
        <dbReference type="ARBA" id="ARBA00026213"/>
    </source>
</evidence>
<evidence type="ECO:0000256" key="9">
    <source>
        <dbReference type="ARBA" id="ARBA00022833"/>
    </source>
</evidence>
<dbReference type="GO" id="GO:0006508">
    <property type="term" value="P:proteolysis"/>
    <property type="evidence" value="ECO:0007669"/>
    <property type="project" value="InterPro"/>
</dbReference>
<dbReference type="PANTHER" id="PTHR11705">
    <property type="entry name" value="PROTEASE FAMILY M14 CARBOXYPEPTIDASE A,B"/>
    <property type="match status" value="1"/>
</dbReference>
<comment type="function">
    <text evidence="12">Inactive carboxypeptidase that may play a role in cell wall organization and biogenesis.</text>
</comment>
<dbReference type="SMART" id="SM00631">
    <property type="entry name" value="Zn_pept"/>
    <property type="match status" value="1"/>
</dbReference>
<keyword evidence="18" id="KW-0121">Carboxypeptidase</keyword>
<dbReference type="Proteomes" id="UP000245956">
    <property type="component" value="Unassembled WGS sequence"/>
</dbReference>
<evidence type="ECO:0000256" key="5">
    <source>
        <dbReference type="ARBA" id="ARBA00022525"/>
    </source>
</evidence>
<dbReference type="SUPFAM" id="SSF53187">
    <property type="entry name" value="Zn-dependent exopeptidases"/>
    <property type="match status" value="1"/>
</dbReference>
<protein>
    <recommendedName>
        <fullName evidence="13">Inactive metallocarboxypeptidase ECM14</fullName>
    </recommendedName>
    <alternativeName>
        <fullName evidence="14">Inactive metallocarboxypeptidase ecm14</fullName>
    </alternativeName>
</protein>
<feature type="region of interest" description="Disordered" evidence="16">
    <location>
        <begin position="1"/>
        <end position="32"/>
    </location>
</feature>
<evidence type="ECO:0000256" key="16">
    <source>
        <dbReference type="SAM" id="MobiDB-lite"/>
    </source>
</evidence>
<dbReference type="CDD" id="cd03860">
    <property type="entry name" value="M14_CP_A-B_like"/>
    <property type="match status" value="1"/>
</dbReference>
<evidence type="ECO:0000313" key="19">
    <source>
        <dbReference type="Proteomes" id="UP000245956"/>
    </source>
</evidence>
<keyword evidence="9" id="KW-0862">Zinc</keyword>
<evidence type="ECO:0000256" key="15">
    <source>
        <dbReference type="PROSITE-ProRule" id="PRU01379"/>
    </source>
</evidence>
<evidence type="ECO:0000256" key="12">
    <source>
        <dbReference type="ARBA" id="ARBA00025210"/>
    </source>
</evidence>
<comment type="caution">
    <text evidence="15">Lacks conserved residue(s) required for the propagation of feature annotation.</text>
</comment>
<evidence type="ECO:0000256" key="7">
    <source>
        <dbReference type="ARBA" id="ARBA00022723"/>
    </source>
</evidence>
<dbReference type="AlphaFoldDB" id="A0A2U3E8V8"/>
<dbReference type="InterPro" id="IPR000834">
    <property type="entry name" value="Peptidase_M14"/>
</dbReference>
<dbReference type="FunFam" id="3.40.630.10:FF:000060">
    <property type="entry name" value="Putative metallocarboxypeptidase ecm14"/>
    <property type="match status" value="1"/>
</dbReference>
<feature type="compositionally biased region" description="Pro residues" evidence="16">
    <location>
        <begin position="13"/>
        <end position="22"/>
    </location>
</feature>
<dbReference type="Gene3D" id="3.40.630.10">
    <property type="entry name" value="Zn peptidases"/>
    <property type="match status" value="1"/>
</dbReference>
<evidence type="ECO:0000313" key="18">
    <source>
        <dbReference type="EMBL" id="PWI70945.1"/>
    </source>
</evidence>
<comment type="similarity">
    <text evidence="4 15">Belongs to the peptidase M14 family.</text>
</comment>
<comment type="subcellular location">
    <subcellularLocation>
        <location evidence="3">Secreted</location>
    </subcellularLocation>
    <subcellularLocation>
        <location evidence="2">Vacuole</location>
    </subcellularLocation>
</comment>
<dbReference type="GO" id="GO:0071555">
    <property type="term" value="P:cell wall organization"/>
    <property type="evidence" value="ECO:0007669"/>
    <property type="project" value="UniProtKB-KW"/>
</dbReference>
<evidence type="ECO:0000256" key="8">
    <source>
        <dbReference type="ARBA" id="ARBA00022729"/>
    </source>
</evidence>
<organism evidence="18 19">
    <name type="scientific">Purpureocillium lilacinum</name>
    <name type="common">Paecilomyces lilacinus</name>
    <dbReference type="NCBI Taxonomy" id="33203"/>
    <lineage>
        <taxon>Eukaryota</taxon>
        <taxon>Fungi</taxon>
        <taxon>Dikarya</taxon>
        <taxon>Ascomycota</taxon>
        <taxon>Pezizomycotina</taxon>
        <taxon>Sordariomycetes</taxon>
        <taxon>Hypocreomycetidae</taxon>
        <taxon>Hypocreales</taxon>
        <taxon>Ophiocordycipitaceae</taxon>
        <taxon>Purpureocillium</taxon>
    </lineage>
</organism>
<keyword evidence="11" id="KW-0961">Cell wall biogenesis/degradation</keyword>
<comment type="caution">
    <text evidence="18">The sequence shown here is derived from an EMBL/GenBank/DDBJ whole genome shotgun (WGS) entry which is preliminary data.</text>
</comment>
<keyword evidence="7" id="KW-0479">Metal-binding</keyword>
<dbReference type="EMBL" id="LCWV01000008">
    <property type="protein sequence ID" value="PWI70945.1"/>
    <property type="molecule type" value="Genomic_DNA"/>
</dbReference>
<evidence type="ECO:0000256" key="6">
    <source>
        <dbReference type="ARBA" id="ARBA00022554"/>
    </source>
</evidence>
<evidence type="ECO:0000256" key="11">
    <source>
        <dbReference type="ARBA" id="ARBA00023316"/>
    </source>
</evidence>
<dbReference type="PROSITE" id="PS00132">
    <property type="entry name" value="CARBOXYPEPT_ZN_1"/>
    <property type="match status" value="1"/>
</dbReference>
<evidence type="ECO:0000256" key="10">
    <source>
        <dbReference type="ARBA" id="ARBA00023157"/>
    </source>
</evidence>
<evidence type="ECO:0000259" key="17">
    <source>
        <dbReference type="PROSITE" id="PS52035"/>
    </source>
</evidence>
<name>A0A2U3E8V8_PURLI</name>
<feature type="compositionally biased region" description="Basic and acidic residues" evidence="16">
    <location>
        <begin position="604"/>
        <end position="621"/>
    </location>
</feature>
<gene>
    <name evidence="18" type="ORF">PCL_12313</name>
</gene>